<sequence>MIDTDVTNEAIRLVDKAVNKSTDIREDSKKVYEFVKSKVKLSDKITFVFNNQNINSEGYIAPVKGIVYREFGEETKRNGVKIFYKGVDILTRDTKVKSLGDGLVIKAGENGMLGKYVEIEYGEFKAVYGKLNKIDAEVGKEIRKGEIIGRFNRTYNQKKLLHLEIWKDDTPIDPLEVIHLSVNNAEFR</sequence>
<protein>
    <submittedName>
        <fullName evidence="2">Membrane protein</fullName>
    </submittedName>
</protein>
<accession>R1CBY6</accession>
<proteinExistence type="predicted"/>
<gene>
    <name evidence="2" type="ORF">L21TH_2124</name>
</gene>
<dbReference type="Pfam" id="PF01551">
    <property type="entry name" value="Peptidase_M23"/>
    <property type="match status" value="1"/>
</dbReference>
<dbReference type="GO" id="GO:0004222">
    <property type="term" value="F:metalloendopeptidase activity"/>
    <property type="evidence" value="ECO:0007669"/>
    <property type="project" value="TreeGrafter"/>
</dbReference>
<dbReference type="InterPro" id="IPR050570">
    <property type="entry name" value="Cell_wall_metabolism_enzyme"/>
</dbReference>
<dbReference type="AlphaFoldDB" id="R1CBY6"/>
<dbReference type="InterPro" id="IPR011055">
    <property type="entry name" value="Dup_hybrid_motif"/>
</dbReference>
<evidence type="ECO:0000313" key="3">
    <source>
        <dbReference type="Proteomes" id="UP000013378"/>
    </source>
</evidence>
<dbReference type="PANTHER" id="PTHR21666">
    <property type="entry name" value="PEPTIDASE-RELATED"/>
    <property type="match status" value="1"/>
</dbReference>
<comment type="caution">
    <text evidence="2">The sequence shown here is derived from an EMBL/GenBank/DDBJ whole genome shotgun (WGS) entry which is preliminary data.</text>
</comment>
<reference evidence="2 3" key="1">
    <citation type="journal article" date="2015" name="Geomicrobiol. J.">
        <title>Caldisalinibacter kiritimatiensis gen. nov., sp. nov., a moderately thermohalophilic thiosulfate-reducing bacterium from a hypersaline microbial mat.</title>
        <authorList>
            <person name="Ben Hania W."/>
            <person name="Joseph M."/>
            <person name="Fiebig A."/>
            <person name="Bunk B."/>
            <person name="Klenk H.-P."/>
            <person name="Fardeau M.-L."/>
            <person name="Spring S."/>
        </authorList>
    </citation>
    <scope>NUCLEOTIDE SEQUENCE [LARGE SCALE GENOMIC DNA]</scope>
    <source>
        <strain evidence="2 3">L21-TH-D2</strain>
    </source>
</reference>
<dbReference type="CDD" id="cd12797">
    <property type="entry name" value="M23_peptidase"/>
    <property type="match status" value="1"/>
</dbReference>
<evidence type="ECO:0000313" key="2">
    <source>
        <dbReference type="EMBL" id="EOC99819.1"/>
    </source>
</evidence>
<dbReference type="eggNOG" id="COG0739">
    <property type="taxonomic scope" value="Bacteria"/>
</dbReference>
<name>R1CBY6_9FIRM</name>
<keyword evidence="3" id="KW-1185">Reference proteome</keyword>
<dbReference type="InterPro" id="IPR016047">
    <property type="entry name" value="M23ase_b-sheet_dom"/>
</dbReference>
<dbReference type="PANTHER" id="PTHR21666:SF270">
    <property type="entry name" value="MUREIN HYDROLASE ACTIVATOR ENVC"/>
    <property type="match status" value="1"/>
</dbReference>
<organism evidence="2 3">
    <name type="scientific">Caldisalinibacter kiritimatiensis</name>
    <dbReference type="NCBI Taxonomy" id="1304284"/>
    <lineage>
        <taxon>Bacteria</taxon>
        <taxon>Bacillati</taxon>
        <taxon>Bacillota</taxon>
        <taxon>Tissierellia</taxon>
        <taxon>Tissierellales</taxon>
        <taxon>Thermohalobacteraceae</taxon>
        <taxon>Caldisalinibacter</taxon>
    </lineage>
</organism>
<dbReference type="STRING" id="1304284.L21TH_2124"/>
<feature type="domain" description="M23ase beta-sheet core" evidence="1">
    <location>
        <begin position="84"/>
        <end position="174"/>
    </location>
</feature>
<dbReference type="SUPFAM" id="SSF51261">
    <property type="entry name" value="Duplicated hybrid motif"/>
    <property type="match status" value="1"/>
</dbReference>
<evidence type="ECO:0000259" key="1">
    <source>
        <dbReference type="Pfam" id="PF01551"/>
    </source>
</evidence>
<dbReference type="Proteomes" id="UP000013378">
    <property type="component" value="Unassembled WGS sequence"/>
</dbReference>
<dbReference type="EMBL" id="ARZA01000236">
    <property type="protein sequence ID" value="EOC99819.1"/>
    <property type="molecule type" value="Genomic_DNA"/>
</dbReference>
<dbReference type="Gene3D" id="2.70.70.10">
    <property type="entry name" value="Glucose Permease (Domain IIA)"/>
    <property type="match status" value="1"/>
</dbReference>